<proteinExistence type="predicted"/>
<evidence type="ECO:0000313" key="1">
    <source>
        <dbReference type="EMBL" id="CAH2268244.1"/>
    </source>
</evidence>
<gene>
    <name evidence="1" type="primary">jg22303</name>
    <name evidence="1" type="ORF">PAEG_LOCUS26635</name>
</gene>
<name>A0A8S4SLR0_9NEOP</name>
<reference evidence="1" key="1">
    <citation type="submission" date="2022-03" db="EMBL/GenBank/DDBJ databases">
        <authorList>
            <person name="Lindestad O."/>
        </authorList>
    </citation>
    <scope>NUCLEOTIDE SEQUENCE</scope>
</reference>
<dbReference type="OrthoDB" id="7488454at2759"/>
<dbReference type="AlphaFoldDB" id="A0A8S4SLR0"/>
<dbReference type="EMBL" id="CAKXAJ010026423">
    <property type="protein sequence ID" value="CAH2268244.1"/>
    <property type="molecule type" value="Genomic_DNA"/>
</dbReference>
<protein>
    <submittedName>
        <fullName evidence="1">Jg22303 protein</fullName>
    </submittedName>
</protein>
<sequence>MNPLKHSNVFKTFSNRILLPAPDEHRTALNFNINESSEKENSTNTKVENGQVINYATHKSIDRPLYIEEETPEKLEPEYFLNKLVSINSTDFNYKENDDRYIFNDNLVQNSTSQSKSLQNDIIQPEKQTKGIAIEKFSTIKDKKVMNSDDNKEPNDVAETVVI</sequence>
<evidence type="ECO:0000313" key="2">
    <source>
        <dbReference type="Proteomes" id="UP000838756"/>
    </source>
</evidence>
<comment type="caution">
    <text evidence="1">The sequence shown here is derived from an EMBL/GenBank/DDBJ whole genome shotgun (WGS) entry which is preliminary data.</text>
</comment>
<organism evidence="1 2">
    <name type="scientific">Pararge aegeria aegeria</name>
    <dbReference type="NCBI Taxonomy" id="348720"/>
    <lineage>
        <taxon>Eukaryota</taxon>
        <taxon>Metazoa</taxon>
        <taxon>Ecdysozoa</taxon>
        <taxon>Arthropoda</taxon>
        <taxon>Hexapoda</taxon>
        <taxon>Insecta</taxon>
        <taxon>Pterygota</taxon>
        <taxon>Neoptera</taxon>
        <taxon>Endopterygota</taxon>
        <taxon>Lepidoptera</taxon>
        <taxon>Glossata</taxon>
        <taxon>Ditrysia</taxon>
        <taxon>Papilionoidea</taxon>
        <taxon>Nymphalidae</taxon>
        <taxon>Satyrinae</taxon>
        <taxon>Satyrini</taxon>
        <taxon>Parargina</taxon>
        <taxon>Pararge</taxon>
    </lineage>
</organism>
<dbReference type="Proteomes" id="UP000838756">
    <property type="component" value="Unassembled WGS sequence"/>
</dbReference>
<accession>A0A8S4SLR0</accession>
<keyword evidence="2" id="KW-1185">Reference proteome</keyword>